<organism evidence="1 2">
    <name type="scientific">Chryseobacterium limigenitum</name>
    <dbReference type="NCBI Taxonomy" id="1612149"/>
    <lineage>
        <taxon>Bacteria</taxon>
        <taxon>Pseudomonadati</taxon>
        <taxon>Bacteroidota</taxon>
        <taxon>Flavobacteriia</taxon>
        <taxon>Flavobacteriales</taxon>
        <taxon>Weeksellaceae</taxon>
        <taxon>Chryseobacterium group</taxon>
        <taxon>Chryseobacterium</taxon>
    </lineage>
</organism>
<proteinExistence type="predicted"/>
<evidence type="ECO:0000313" key="1">
    <source>
        <dbReference type="EMBL" id="SFZ90305.1"/>
    </source>
</evidence>
<dbReference type="Proteomes" id="UP000182034">
    <property type="component" value="Unassembled WGS sequence"/>
</dbReference>
<dbReference type="OrthoDB" id="1364489at2"/>
<protein>
    <submittedName>
        <fullName evidence="1">Uncharacterized protein</fullName>
    </submittedName>
</protein>
<name>A0A1K2ID34_9FLAO</name>
<dbReference type="EMBL" id="FPKW01000001">
    <property type="protein sequence ID" value="SFZ90305.1"/>
    <property type="molecule type" value="Genomic_DNA"/>
</dbReference>
<gene>
    <name evidence="1" type="ORF">SAMN05216324_101301</name>
</gene>
<dbReference type="AlphaFoldDB" id="A0A1K2ID34"/>
<accession>A0A1K2ID34</accession>
<dbReference type="RefSeq" id="WP_072406501.1">
    <property type="nucleotide sequence ID" value="NZ_FPKW01000001.1"/>
</dbReference>
<keyword evidence="2" id="KW-1185">Reference proteome</keyword>
<reference evidence="2" key="1">
    <citation type="submission" date="2016-10" db="EMBL/GenBank/DDBJ databases">
        <authorList>
            <person name="Varghese N."/>
            <person name="Submissions S."/>
        </authorList>
    </citation>
    <scope>NUCLEOTIDE SEQUENCE [LARGE SCALE GENOMIC DNA]</scope>
    <source>
        <strain evidence="2">SUR2</strain>
    </source>
</reference>
<sequence length="94" mass="10763">MTTDIGTPRDYSESKHLVYFEVYPTTIGKVKEIVQQRLGVDVLLIEQEFGITCEIPIQIIPEIIRELSIHNIAVYGVITTNLLERSNSIYNIKK</sequence>
<evidence type="ECO:0000313" key="2">
    <source>
        <dbReference type="Proteomes" id="UP000182034"/>
    </source>
</evidence>